<feature type="compositionally biased region" description="Polar residues" evidence="3">
    <location>
        <begin position="770"/>
        <end position="785"/>
    </location>
</feature>
<evidence type="ECO:0000313" key="5">
    <source>
        <dbReference type="Proteomes" id="UP001521116"/>
    </source>
</evidence>
<keyword evidence="2" id="KW-0539">Nucleus</keyword>
<keyword evidence="5" id="KW-1185">Reference proteome</keyword>
<feature type="compositionally biased region" description="Basic and acidic residues" evidence="3">
    <location>
        <begin position="364"/>
        <end position="374"/>
    </location>
</feature>
<protein>
    <recommendedName>
        <fullName evidence="6">DNA glycosylase</fullName>
    </recommendedName>
</protein>
<feature type="compositionally biased region" description="Basic and acidic residues" evidence="3">
    <location>
        <begin position="745"/>
        <end position="758"/>
    </location>
</feature>
<feature type="compositionally biased region" description="Low complexity" evidence="3">
    <location>
        <begin position="965"/>
        <end position="977"/>
    </location>
</feature>
<feature type="compositionally biased region" description="Polar residues" evidence="3">
    <location>
        <begin position="854"/>
        <end position="866"/>
    </location>
</feature>
<evidence type="ECO:0000256" key="2">
    <source>
        <dbReference type="ARBA" id="ARBA00023242"/>
    </source>
</evidence>
<feature type="compositionally biased region" description="Low complexity" evidence="3">
    <location>
        <begin position="48"/>
        <end position="60"/>
    </location>
</feature>
<feature type="compositionally biased region" description="Polar residues" evidence="3">
    <location>
        <begin position="1525"/>
        <end position="1558"/>
    </location>
</feature>
<feature type="compositionally biased region" description="Basic and acidic residues" evidence="3">
    <location>
        <begin position="648"/>
        <end position="661"/>
    </location>
</feature>
<feature type="compositionally biased region" description="Basic residues" evidence="3">
    <location>
        <begin position="1174"/>
        <end position="1186"/>
    </location>
</feature>
<sequence length="1687" mass="183995">MDRDKQKKRKNPRRSKKKPDASLTSTTLNSPASLSLASDAPSQRDHASSSLSAPASTLPPRIQATLLKSSVLSYARRHPLNTEHWLQRYLDDVGAFARGKGLADSVVKDYVNEAKKLVGASTPQDTEKKRKREGSGHGDVQEDPDGQANSKATSAQRLAVNGASAPKVKKSESMSKARYEPKMKTLPLPSGQASPKLSLKRKHPLSVADKAKSTIATAPTPKPPQATALSAYTTESIANGSKRQLKRLRTLERKREKQRKLGVEQGLPNEGSEGSNALNLDLPPSIDTRGSFSSQGSNTKSMKSALFRDMKTDSSSEAALDENEEESDFKRPSKKKRKLEGKTRAQEQQDELVDFLPQGTPQPNHKDLHAHEAMKANTTLALSNREEDSSASESEEETEEGKGVVSEVGYEEVKPCGSIEPAAIPPQLDSEDDVSTSEADEENRSNPTESGSLEKSDPGEDPSVSETDGEEEEKSAATEADHGEVTPYGAIELDATPPQSDPEDYFESEVDEQEKGAFPDLGDESDGESEADSSGTSEPQSADKSNEASEQESDAGDKAPVRTAQPAAFSPHRTRTMARYAHPHNQRSQAIPRDQRFTREYLPGSILRGLDLQPRATKPPVQKRSEKPKQGTMASLSLDELGLGLRTPSEEDKWKLNKLKESLGPGSESDEPDSSDEESPNVLEENESTPKTIAPPPQLPFPARNSAQKLPDMPKQDTFPQKSDSESESESDSSESNSDSEPELDSEKPEPRTSRAVEEPSQPGAAVKSKSPTSSNPSVVESLHQSEYGKESPDPTQIPLPESNSEPEEGDKASQASPQSSVTHPGPKRARSNAAASASPLDTMTVDRSRSKDSTGSQRIPKSIVNNAKPAIGRFDCVRVYTERVISEDKEAARSAGRDVDEDNQGKDSPHDTSTDHDDQDIDERMSSSENSLEADDRAHGDAKPARREFNGIGGKSNINRIKPSGIITISSISSSSQEGVENDEEADDQQVNEFGDRPLRKRRRIGDTEPLTMTDTTRASRPFKGPRGTNGSGAFTSGSVVMESASPTKTTKTGPFSQGFVSGTPKPTPNQGIPRYRRGTSEDYPWIVTPQERRDVSDELIKSSARRSKAATVLEPRSSIPQVGDTTAAHVPSTPPAIEAAEKDNVSEPRSRVSSYDNEPEGFLRPDGSLSARTRRTGLRSKHFKPPSGSQKPKRPPPGTVSSLPFPSVNASRFGLIQEELAHKPFQLLVAVIFLNKTKGAHAIPKFREFVARYPGPDEVAHANLTDIQLFLRPLGLQNARARKLIDLAKQWLVNSPRAGHRYRTMNYPTKGAQRDIKPFEILADDDPRVAAFEIAHLPGCGAYALDSWRIFCRDPLRGVALDWNGAGVGDEGFEPEWKRVRPTDKELRAFLRWMWLREGWTWNPETGERRLASTEEARSAAERWRWDQERGEEVWVDGDDTDETQAAADGGDVEMADADADELLSEPHQHGKAGRVVITKATPPTAFHGAVEDDDEADSVFEADDEDEDEAAADQLAQEANARPSQTELHNVVRPSQRQSRPSATAQQPSPTSTQHAVIRKEDDSVAAEEATSSSDAASASDEREDGATTADENGGNSSYGGVGGVARLFRRAERSAKHFFRGVVEETPQPESPAKKERRKAAADDNEEEAMVDSSPIEYRDDDDDDEMEGTDEHGDARQASPEL</sequence>
<feature type="compositionally biased region" description="Basic and acidic residues" evidence="3">
    <location>
        <begin position="1141"/>
        <end position="1152"/>
    </location>
</feature>
<feature type="compositionally biased region" description="Basic and acidic residues" evidence="3">
    <location>
        <begin position="888"/>
        <end position="927"/>
    </location>
</feature>
<accession>A0ABR3SGM5</accession>
<feature type="compositionally biased region" description="Basic and acidic residues" evidence="3">
    <location>
        <begin position="1092"/>
        <end position="1102"/>
    </location>
</feature>
<feature type="compositionally biased region" description="Low complexity" evidence="3">
    <location>
        <begin position="1515"/>
        <end position="1524"/>
    </location>
</feature>
<feature type="compositionally biased region" description="Basic residues" evidence="3">
    <location>
        <begin position="572"/>
        <end position="585"/>
    </location>
</feature>
<feature type="compositionally biased region" description="Polar residues" evidence="3">
    <location>
        <begin position="1033"/>
        <end position="1062"/>
    </location>
</feature>
<feature type="compositionally biased region" description="Acidic residues" evidence="3">
    <location>
        <begin position="981"/>
        <end position="991"/>
    </location>
</feature>
<dbReference type="Proteomes" id="UP001521116">
    <property type="component" value="Unassembled WGS sequence"/>
</dbReference>
<comment type="caution">
    <text evidence="4">The sequence shown here is derived from an EMBL/GenBank/DDBJ whole genome shotgun (WGS) entry which is preliminary data.</text>
</comment>
<feature type="region of interest" description="Disordered" evidence="3">
    <location>
        <begin position="888"/>
        <end position="1206"/>
    </location>
</feature>
<dbReference type="PANTHER" id="PTHR15074:SF0">
    <property type="entry name" value="METHYL-CPG-BINDING DOMAIN PROTEIN 4-LIKE PROTEIN"/>
    <property type="match status" value="1"/>
</dbReference>
<evidence type="ECO:0000256" key="3">
    <source>
        <dbReference type="SAM" id="MobiDB-lite"/>
    </source>
</evidence>
<organism evidence="4 5">
    <name type="scientific">Neofusicoccum ribis</name>
    <dbReference type="NCBI Taxonomy" id="45134"/>
    <lineage>
        <taxon>Eukaryota</taxon>
        <taxon>Fungi</taxon>
        <taxon>Dikarya</taxon>
        <taxon>Ascomycota</taxon>
        <taxon>Pezizomycotina</taxon>
        <taxon>Dothideomycetes</taxon>
        <taxon>Dothideomycetes incertae sedis</taxon>
        <taxon>Botryosphaeriales</taxon>
        <taxon>Botryosphaeriaceae</taxon>
        <taxon>Neofusicoccum</taxon>
    </lineage>
</organism>
<feature type="compositionally biased region" description="Acidic residues" evidence="3">
    <location>
        <begin position="1494"/>
        <end position="1514"/>
    </location>
</feature>
<feature type="compositionally biased region" description="Acidic residues" evidence="3">
    <location>
        <begin position="521"/>
        <end position="531"/>
    </location>
</feature>
<feature type="compositionally biased region" description="Polar residues" evidence="3">
    <location>
        <begin position="814"/>
        <end position="823"/>
    </location>
</feature>
<dbReference type="InterPro" id="IPR045138">
    <property type="entry name" value="MeCP2/MBD4"/>
</dbReference>
<gene>
    <name evidence="4" type="ORF">SLS56_009644</name>
</gene>
<proteinExistence type="predicted"/>
<dbReference type="InterPro" id="IPR011257">
    <property type="entry name" value="DNA_glycosylase"/>
</dbReference>
<evidence type="ECO:0000313" key="4">
    <source>
        <dbReference type="EMBL" id="KAL1620465.1"/>
    </source>
</evidence>
<feature type="compositionally biased region" description="Basic and acidic residues" evidence="3">
    <location>
        <begin position="169"/>
        <end position="183"/>
    </location>
</feature>
<dbReference type="PANTHER" id="PTHR15074">
    <property type="entry name" value="METHYL-CPG-BINDING PROTEIN"/>
    <property type="match status" value="1"/>
</dbReference>
<feature type="region of interest" description="Disordered" evidence="3">
    <location>
        <begin position="1622"/>
        <end position="1687"/>
    </location>
</feature>
<name>A0ABR3SGM5_9PEZI</name>
<feature type="compositionally biased region" description="Acidic residues" evidence="3">
    <location>
        <begin position="668"/>
        <end position="687"/>
    </location>
</feature>
<feature type="region of interest" description="Disordered" evidence="3">
    <location>
        <begin position="1488"/>
        <end position="1606"/>
    </location>
</feature>
<feature type="compositionally biased region" description="Basic and acidic residues" evidence="3">
    <location>
        <begin position="935"/>
        <end position="950"/>
    </location>
</feature>
<feature type="compositionally biased region" description="Acidic residues" evidence="3">
    <location>
        <begin position="429"/>
        <end position="441"/>
    </location>
</feature>
<dbReference type="SUPFAM" id="SSF48150">
    <property type="entry name" value="DNA-glycosylase"/>
    <property type="match status" value="1"/>
</dbReference>
<dbReference type="EMBL" id="JAJVDC020000168">
    <property type="protein sequence ID" value="KAL1620465.1"/>
    <property type="molecule type" value="Genomic_DNA"/>
</dbReference>
<feature type="compositionally biased region" description="Acidic residues" evidence="3">
    <location>
        <begin position="501"/>
        <end position="512"/>
    </location>
</feature>
<feature type="compositionally biased region" description="Low complexity" evidence="3">
    <location>
        <begin position="1570"/>
        <end position="1582"/>
    </location>
</feature>
<feature type="compositionally biased region" description="Acidic residues" evidence="3">
    <location>
        <begin position="1663"/>
        <end position="1673"/>
    </location>
</feature>
<feature type="compositionally biased region" description="Basic and acidic residues" evidence="3">
    <location>
        <begin position="125"/>
        <end position="140"/>
    </location>
</feature>
<feature type="compositionally biased region" description="Basic and acidic residues" evidence="3">
    <location>
        <begin position="249"/>
        <end position="262"/>
    </location>
</feature>
<feature type="region of interest" description="Disordered" evidence="3">
    <location>
        <begin position="1424"/>
        <end position="1445"/>
    </location>
</feature>
<comment type="subcellular location">
    <subcellularLocation>
        <location evidence="1">Nucleus</location>
    </subcellularLocation>
</comment>
<feature type="compositionally biased region" description="Polar residues" evidence="3">
    <location>
        <begin position="230"/>
        <end position="241"/>
    </location>
</feature>
<feature type="compositionally biased region" description="Polar residues" evidence="3">
    <location>
        <begin position="288"/>
        <end position="302"/>
    </location>
</feature>
<feature type="compositionally biased region" description="Basic residues" evidence="3">
    <location>
        <begin position="1"/>
        <end position="17"/>
    </location>
</feature>
<feature type="compositionally biased region" description="Polar residues" evidence="3">
    <location>
        <begin position="147"/>
        <end position="156"/>
    </location>
</feature>
<feature type="region of interest" description="Disordered" evidence="3">
    <location>
        <begin position="118"/>
        <end position="873"/>
    </location>
</feature>
<evidence type="ECO:0000256" key="1">
    <source>
        <dbReference type="ARBA" id="ARBA00004123"/>
    </source>
</evidence>
<dbReference type="Gene3D" id="1.10.340.30">
    <property type="entry name" value="Hypothetical protein, domain 2"/>
    <property type="match status" value="1"/>
</dbReference>
<feature type="compositionally biased region" description="Basic and acidic residues" evidence="3">
    <location>
        <begin position="1424"/>
        <end position="1435"/>
    </location>
</feature>
<feature type="compositionally biased region" description="Basic and acidic residues" evidence="3">
    <location>
        <begin position="474"/>
        <end position="484"/>
    </location>
</feature>
<evidence type="ECO:0008006" key="6">
    <source>
        <dbReference type="Google" id="ProtNLM"/>
    </source>
</evidence>
<feature type="compositionally biased region" description="Acidic residues" evidence="3">
    <location>
        <begin position="389"/>
        <end position="399"/>
    </location>
</feature>
<feature type="region of interest" description="Disordered" evidence="3">
    <location>
        <begin position="1"/>
        <end position="60"/>
    </location>
</feature>
<feature type="compositionally biased region" description="Low complexity" evidence="3">
    <location>
        <begin position="21"/>
        <end position="41"/>
    </location>
</feature>
<reference evidence="4 5" key="1">
    <citation type="submission" date="2024-02" db="EMBL/GenBank/DDBJ databases">
        <title>De novo assembly and annotation of 12 fungi associated with fruit tree decline syndrome in Ontario, Canada.</title>
        <authorList>
            <person name="Sulman M."/>
            <person name="Ellouze W."/>
            <person name="Ilyukhin E."/>
        </authorList>
    </citation>
    <scope>NUCLEOTIDE SEQUENCE [LARGE SCALE GENOMIC DNA]</scope>
    <source>
        <strain evidence="4 5">M1-105</strain>
    </source>
</reference>
<feature type="compositionally biased region" description="Acidic residues" evidence="3">
    <location>
        <begin position="726"/>
        <end position="744"/>
    </location>
</feature>
<feature type="compositionally biased region" description="Acidic residues" evidence="3">
    <location>
        <begin position="1436"/>
        <end position="1445"/>
    </location>
</feature>